<evidence type="ECO:0000256" key="1">
    <source>
        <dbReference type="SAM" id="MobiDB-lite"/>
    </source>
</evidence>
<feature type="compositionally biased region" description="Basic and acidic residues" evidence="1">
    <location>
        <begin position="59"/>
        <end position="68"/>
    </location>
</feature>
<dbReference type="EMBL" id="VCGU01000007">
    <property type="protein sequence ID" value="TRY73344.1"/>
    <property type="molecule type" value="Genomic_DNA"/>
</dbReference>
<evidence type="ECO:0000313" key="3">
    <source>
        <dbReference type="Proteomes" id="UP000318571"/>
    </source>
</evidence>
<evidence type="ECO:0000313" key="2">
    <source>
        <dbReference type="EMBL" id="TRY73344.1"/>
    </source>
</evidence>
<proteinExistence type="predicted"/>
<reference evidence="2 3" key="1">
    <citation type="journal article" date="2018" name="Nat. Ecol. Evol.">
        <title>Genomic signatures of mitonuclear coevolution across populations of Tigriopus californicus.</title>
        <authorList>
            <person name="Barreto F.S."/>
            <person name="Watson E.T."/>
            <person name="Lima T.G."/>
            <person name="Willett C.S."/>
            <person name="Edmands S."/>
            <person name="Li W."/>
            <person name="Burton R.S."/>
        </authorList>
    </citation>
    <scope>NUCLEOTIDE SEQUENCE [LARGE SCALE GENOMIC DNA]</scope>
    <source>
        <strain evidence="2 3">San Diego</strain>
    </source>
</reference>
<feature type="region of interest" description="Disordered" evidence="1">
    <location>
        <begin position="1"/>
        <end position="68"/>
    </location>
</feature>
<dbReference type="AlphaFoldDB" id="A0A553P6N2"/>
<keyword evidence="3" id="KW-1185">Reference proteome</keyword>
<sequence length="68" mass="7235">MASPLTQTSHFSSSQSNSSPTQSQGGRGRQERSGSSLKKVAAKVLSSVDHMGLCGRNSPKLDEETKQE</sequence>
<protein>
    <submittedName>
        <fullName evidence="2">Uncharacterized protein</fullName>
    </submittedName>
</protein>
<comment type="caution">
    <text evidence="2">The sequence shown here is derived from an EMBL/GenBank/DDBJ whole genome shotgun (WGS) entry which is preliminary data.</text>
</comment>
<organism evidence="2 3">
    <name type="scientific">Tigriopus californicus</name>
    <name type="common">Marine copepod</name>
    <dbReference type="NCBI Taxonomy" id="6832"/>
    <lineage>
        <taxon>Eukaryota</taxon>
        <taxon>Metazoa</taxon>
        <taxon>Ecdysozoa</taxon>
        <taxon>Arthropoda</taxon>
        <taxon>Crustacea</taxon>
        <taxon>Multicrustacea</taxon>
        <taxon>Hexanauplia</taxon>
        <taxon>Copepoda</taxon>
        <taxon>Harpacticoida</taxon>
        <taxon>Harpacticidae</taxon>
        <taxon>Tigriopus</taxon>
    </lineage>
</organism>
<accession>A0A553P6N2</accession>
<feature type="compositionally biased region" description="Low complexity" evidence="1">
    <location>
        <begin position="1"/>
        <end position="24"/>
    </location>
</feature>
<dbReference type="Proteomes" id="UP000318571">
    <property type="component" value="Chromosome 3"/>
</dbReference>
<name>A0A553P6N2_TIGCA</name>
<gene>
    <name evidence="2" type="ORF">TCAL_15739</name>
</gene>